<evidence type="ECO:0000313" key="4">
    <source>
        <dbReference type="EMBL" id="MBD1401037.1"/>
    </source>
</evidence>
<dbReference type="GO" id="GO:0005737">
    <property type="term" value="C:cytoplasm"/>
    <property type="evidence" value="ECO:0007669"/>
    <property type="project" value="UniProtKB-SubCell"/>
</dbReference>
<organism evidence="4 5">
    <name type="scientific">Pelovirga terrestris</name>
    <dbReference type="NCBI Taxonomy" id="2771352"/>
    <lineage>
        <taxon>Bacteria</taxon>
        <taxon>Pseudomonadati</taxon>
        <taxon>Thermodesulfobacteriota</taxon>
        <taxon>Desulfuromonadia</taxon>
        <taxon>Geobacterales</taxon>
        <taxon>Geobacteraceae</taxon>
        <taxon>Pelovirga</taxon>
    </lineage>
</organism>
<dbReference type="Proteomes" id="UP000632828">
    <property type="component" value="Unassembled WGS sequence"/>
</dbReference>
<dbReference type="EMBL" id="JACWUN010000011">
    <property type="protein sequence ID" value="MBD1401037.1"/>
    <property type="molecule type" value="Genomic_DNA"/>
</dbReference>
<comment type="subcellular location">
    <subcellularLocation>
        <location evidence="1">Cytoplasm</location>
    </subcellularLocation>
</comment>
<keyword evidence="3" id="KW-0597">Phosphoprotein</keyword>
<evidence type="ECO:0000256" key="2">
    <source>
        <dbReference type="ARBA" id="ARBA00022490"/>
    </source>
</evidence>
<keyword evidence="4" id="KW-0456">Lyase</keyword>
<dbReference type="RefSeq" id="WP_191156214.1">
    <property type="nucleotide sequence ID" value="NZ_JACWUN010000011.1"/>
</dbReference>
<dbReference type="Pfam" id="PF06857">
    <property type="entry name" value="ACP"/>
    <property type="match status" value="1"/>
</dbReference>
<dbReference type="GO" id="GO:0008815">
    <property type="term" value="F:citrate (pro-3S)-lyase activity"/>
    <property type="evidence" value="ECO:0007669"/>
    <property type="project" value="UniProtKB-EC"/>
</dbReference>
<dbReference type="NCBIfam" id="TIGR01608">
    <property type="entry name" value="citD"/>
    <property type="match status" value="1"/>
</dbReference>
<evidence type="ECO:0000256" key="3">
    <source>
        <dbReference type="ARBA" id="ARBA00022553"/>
    </source>
</evidence>
<proteinExistence type="predicted"/>
<sequence>MEIVRKAQAGTMQSSDLMVFLEPAPQLRLEIDSTVKKQFEHLIRKQAESVLQRFSITSGVIRISDRGALDYAIAARLETGLLRACADQRTSS</sequence>
<evidence type="ECO:0000313" key="5">
    <source>
        <dbReference type="Proteomes" id="UP000632828"/>
    </source>
</evidence>
<accession>A0A8J6QZ44</accession>
<dbReference type="InterPro" id="IPR023439">
    <property type="entry name" value="Mal_deCO2ase/Cit_lyase_ACP"/>
</dbReference>
<reference evidence="4" key="1">
    <citation type="submission" date="2020-09" db="EMBL/GenBank/DDBJ databases">
        <title>Pelobacter alkaliphilus sp. nov., a novel anaerobic arsenate-reducing bacterium from terrestrial mud volcano.</title>
        <authorList>
            <person name="Khomyakova M.A."/>
            <person name="Merkel A.Y."/>
            <person name="Slobodkin A.I."/>
        </authorList>
    </citation>
    <scope>NUCLEOTIDE SEQUENCE</scope>
    <source>
        <strain evidence="4">M08fum</strain>
    </source>
</reference>
<protein>
    <submittedName>
        <fullName evidence="4">Citrate lyase acyl carrier protein</fullName>
        <ecNumber evidence="4">4.1.3.6</ecNumber>
    </submittedName>
</protein>
<keyword evidence="2" id="KW-0963">Cytoplasm</keyword>
<keyword evidence="5" id="KW-1185">Reference proteome</keyword>
<name>A0A8J6QZ44_9BACT</name>
<dbReference type="InterPro" id="IPR006495">
    <property type="entry name" value="CitD"/>
</dbReference>
<gene>
    <name evidence="4" type="primary">citD</name>
    <name evidence="4" type="ORF">ICT70_10160</name>
</gene>
<dbReference type="AlphaFoldDB" id="A0A8J6QZ44"/>
<evidence type="ECO:0000256" key="1">
    <source>
        <dbReference type="ARBA" id="ARBA00004496"/>
    </source>
</evidence>
<comment type="caution">
    <text evidence="4">The sequence shown here is derived from an EMBL/GenBank/DDBJ whole genome shotgun (WGS) entry which is preliminary data.</text>
</comment>
<dbReference type="EC" id="4.1.3.6" evidence="4"/>
<dbReference type="NCBIfam" id="NF009726">
    <property type="entry name" value="PRK13253.1"/>
    <property type="match status" value="1"/>
</dbReference>